<name>A0A0N4ZN90_PARTI</name>
<dbReference type="PANTHER" id="PTHR11893:SF6">
    <property type="entry name" value="INNEXIN-16"/>
    <property type="match status" value="1"/>
</dbReference>
<accession>A0A0N4ZN90</accession>
<keyword evidence="13" id="KW-1185">Reference proteome</keyword>
<evidence type="ECO:0000256" key="9">
    <source>
        <dbReference type="ARBA" id="ARBA00023065"/>
    </source>
</evidence>
<dbReference type="AlphaFoldDB" id="A0A0N4ZN90"/>
<evidence type="ECO:0000256" key="10">
    <source>
        <dbReference type="ARBA" id="ARBA00023136"/>
    </source>
</evidence>
<sequence length="372" mass="43795">MNNQLGSRLNFLISKTRDISHDNDTVDRINYSYTAFTLAGFALFVMTIQNIGAPITCWVPAEYPGTWESYIRQYCFVENTYYSNLTNLSSDQEERENNEIIYYQWIPYILAGQAFLAFLPKLIFTMVYSFSETNINDLIQMCYKDIRAGKREEVSKTNSMLVKKLYQLPQQKSQSIIKSTSYLTVAYLGQKVLAIIVLFIQLLILNFFIQSSDIFWGFKITYTLLSGYDWRTTKFFPRVTFCDLETRDLGQSRKHTLQCILPYNMFIEKFYIFLWLAFFFMIIVSTINLIYWLFIIFNRKVKFNMVHNALRIQDEEKLKYASVDDINSFINKTLLYDGATVLRLVECNSGYVNMTDLCAKLYLSKDIYDKME</sequence>
<dbReference type="PROSITE" id="PS51013">
    <property type="entry name" value="PANNEXIN"/>
    <property type="match status" value="1"/>
</dbReference>
<dbReference type="PRINTS" id="PR01262">
    <property type="entry name" value="INNEXIN"/>
</dbReference>
<dbReference type="Pfam" id="PF00876">
    <property type="entry name" value="Innexin"/>
    <property type="match status" value="1"/>
</dbReference>
<organism evidence="13 14">
    <name type="scientific">Parastrongyloides trichosuri</name>
    <name type="common">Possum-specific nematode worm</name>
    <dbReference type="NCBI Taxonomy" id="131310"/>
    <lineage>
        <taxon>Eukaryota</taxon>
        <taxon>Metazoa</taxon>
        <taxon>Ecdysozoa</taxon>
        <taxon>Nematoda</taxon>
        <taxon>Chromadorea</taxon>
        <taxon>Rhabditida</taxon>
        <taxon>Tylenchina</taxon>
        <taxon>Panagrolaimomorpha</taxon>
        <taxon>Strongyloidoidea</taxon>
        <taxon>Strongyloididae</taxon>
        <taxon>Parastrongyloides</taxon>
    </lineage>
</organism>
<dbReference type="GO" id="GO:0034220">
    <property type="term" value="P:monoatomic ion transmembrane transport"/>
    <property type="evidence" value="ECO:0007669"/>
    <property type="project" value="UniProtKB-KW"/>
</dbReference>
<keyword evidence="4" id="KW-1003">Cell membrane</keyword>
<keyword evidence="5 12" id="KW-0812">Transmembrane</keyword>
<feature type="transmembrane region" description="Helical" evidence="12">
    <location>
        <begin position="272"/>
        <end position="297"/>
    </location>
</feature>
<dbReference type="PANTHER" id="PTHR11893">
    <property type="entry name" value="INNEXIN"/>
    <property type="match status" value="1"/>
</dbReference>
<evidence type="ECO:0000256" key="1">
    <source>
        <dbReference type="ARBA" id="ARBA00004610"/>
    </source>
</evidence>
<dbReference type="GO" id="GO:0005886">
    <property type="term" value="C:plasma membrane"/>
    <property type="evidence" value="ECO:0007669"/>
    <property type="project" value="UniProtKB-SubCell"/>
</dbReference>
<evidence type="ECO:0000256" key="12">
    <source>
        <dbReference type="RuleBase" id="RU010713"/>
    </source>
</evidence>
<keyword evidence="9 12" id="KW-0406">Ion transport</keyword>
<evidence type="ECO:0000313" key="14">
    <source>
        <dbReference type="WBParaSite" id="PTRK_0001000500.1"/>
    </source>
</evidence>
<evidence type="ECO:0000256" key="2">
    <source>
        <dbReference type="ARBA" id="ARBA00004651"/>
    </source>
</evidence>
<evidence type="ECO:0000313" key="13">
    <source>
        <dbReference type="Proteomes" id="UP000038045"/>
    </source>
</evidence>
<feature type="transmembrane region" description="Helical" evidence="12">
    <location>
        <begin position="38"/>
        <end position="61"/>
    </location>
</feature>
<dbReference type="GO" id="GO:0005243">
    <property type="term" value="F:gap junction channel activity"/>
    <property type="evidence" value="ECO:0007669"/>
    <property type="project" value="TreeGrafter"/>
</dbReference>
<dbReference type="Proteomes" id="UP000038045">
    <property type="component" value="Unplaced"/>
</dbReference>
<evidence type="ECO:0000256" key="11">
    <source>
        <dbReference type="ARBA" id="ARBA00023303"/>
    </source>
</evidence>
<proteinExistence type="inferred from homology"/>
<evidence type="ECO:0000256" key="5">
    <source>
        <dbReference type="ARBA" id="ARBA00022692"/>
    </source>
</evidence>
<gene>
    <name evidence="12" type="primary">inx</name>
</gene>
<feature type="transmembrane region" description="Helical" evidence="12">
    <location>
        <begin position="192"/>
        <end position="209"/>
    </location>
</feature>
<evidence type="ECO:0000256" key="8">
    <source>
        <dbReference type="ARBA" id="ARBA00022989"/>
    </source>
</evidence>
<keyword evidence="11 12" id="KW-0407">Ion channel</keyword>
<comment type="caution">
    <text evidence="12">Lacks conserved residue(s) required for the propagation of feature annotation.</text>
</comment>
<keyword evidence="6" id="KW-0303">Gap junction</keyword>
<keyword evidence="10 12" id="KW-0472">Membrane</keyword>
<dbReference type="InterPro" id="IPR000990">
    <property type="entry name" value="Innexin"/>
</dbReference>
<evidence type="ECO:0000256" key="7">
    <source>
        <dbReference type="ARBA" id="ARBA00022949"/>
    </source>
</evidence>
<comment type="similarity">
    <text evidence="12">Belongs to the pannexin family.</text>
</comment>
<comment type="function">
    <text evidence="12">Structural component of the gap junctions.</text>
</comment>
<keyword evidence="8 12" id="KW-1133">Transmembrane helix</keyword>
<dbReference type="GO" id="GO:0005921">
    <property type="term" value="C:gap junction"/>
    <property type="evidence" value="ECO:0007669"/>
    <property type="project" value="UniProtKB-SubCell"/>
</dbReference>
<evidence type="ECO:0000256" key="6">
    <source>
        <dbReference type="ARBA" id="ARBA00022868"/>
    </source>
</evidence>
<evidence type="ECO:0000256" key="3">
    <source>
        <dbReference type="ARBA" id="ARBA00022448"/>
    </source>
</evidence>
<comment type="subcellular location">
    <subcellularLocation>
        <location evidence="1">Cell junction</location>
        <location evidence="1">Gap junction</location>
    </subcellularLocation>
    <subcellularLocation>
        <location evidence="2 12">Cell membrane</location>
        <topology evidence="2 12">Multi-pass membrane protein</topology>
    </subcellularLocation>
</comment>
<keyword evidence="3 12" id="KW-0813">Transport</keyword>
<protein>
    <recommendedName>
        <fullName evidence="12">Innexin</fullName>
    </recommendedName>
</protein>
<keyword evidence="7" id="KW-0965">Cell junction</keyword>
<reference evidence="14" key="1">
    <citation type="submission" date="2017-02" db="UniProtKB">
        <authorList>
            <consortium name="WormBaseParasite"/>
        </authorList>
    </citation>
    <scope>IDENTIFICATION</scope>
</reference>
<evidence type="ECO:0000256" key="4">
    <source>
        <dbReference type="ARBA" id="ARBA00022475"/>
    </source>
</evidence>
<dbReference type="WBParaSite" id="PTRK_0001000500.1">
    <property type="protein sequence ID" value="PTRK_0001000500.1"/>
    <property type="gene ID" value="PTRK_0001000500"/>
</dbReference>